<keyword evidence="2" id="KW-1185">Reference proteome</keyword>
<name>A0A5N6UKQ6_ASPTM</name>
<sequence>MRIFSEMSREARVRAPMMAQRVDNWIECAHELDQASLIQLNAMDLLSADPFSHAEILYDHHLSHISRLLHSNDPEAEWLVTPAHCQILESDDMPWCKICLISPRQSAPTVNGIRSKRTHIGSHYESSVFLTRV</sequence>
<accession>A0A5N6UKQ6</accession>
<protein>
    <submittedName>
        <fullName evidence="1">Uncharacterized protein</fullName>
    </submittedName>
</protein>
<dbReference type="EMBL" id="ML738679">
    <property type="protein sequence ID" value="KAE8159208.1"/>
    <property type="molecule type" value="Genomic_DNA"/>
</dbReference>
<proteinExistence type="predicted"/>
<dbReference type="Proteomes" id="UP000326950">
    <property type="component" value="Unassembled WGS sequence"/>
</dbReference>
<dbReference type="AlphaFoldDB" id="A0A5N6UKQ6"/>
<organism evidence="1 2">
    <name type="scientific">Aspergillus tamarii</name>
    <dbReference type="NCBI Taxonomy" id="41984"/>
    <lineage>
        <taxon>Eukaryota</taxon>
        <taxon>Fungi</taxon>
        <taxon>Dikarya</taxon>
        <taxon>Ascomycota</taxon>
        <taxon>Pezizomycotina</taxon>
        <taxon>Eurotiomycetes</taxon>
        <taxon>Eurotiomycetidae</taxon>
        <taxon>Eurotiales</taxon>
        <taxon>Aspergillaceae</taxon>
        <taxon>Aspergillus</taxon>
        <taxon>Aspergillus subgen. Circumdati</taxon>
    </lineage>
</organism>
<dbReference type="OrthoDB" id="10520679at2759"/>
<reference evidence="1 2" key="1">
    <citation type="submission" date="2019-04" db="EMBL/GenBank/DDBJ databases">
        <title>Friends and foes A comparative genomics study of 23 Aspergillus species from section Flavi.</title>
        <authorList>
            <consortium name="DOE Joint Genome Institute"/>
            <person name="Kjaerbolling I."/>
            <person name="Vesth T."/>
            <person name="Frisvad J.C."/>
            <person name="Nybo J.L."/>
            <person name="Theobald S."/>
            <person name="Kildgaard S."/>
            <person name="Isbrandt T."/>
            <person name="Kuo A."/>
            <person name="Sato A."/>
            <person name="Lyhne E.K."/>
            <person name="Kogle M.E."/>
            <person name="Wiebenga A."/>
            <person name="Kun R.S."/>
            <person name="Lubbers R.J."/>
            <person name="Makela M.R."/>
            <person name="Barry K."/>
            <person name="Chovatia M."/>
            <person name="Clum A."/>
            <person name="Daum C."/>
            <person name="Haridas S."/>
            <person name="He G."/>
            <person name="LaButti K."/>
            <person name="Lipzen A."/>
            <person name="Mondo S."/>
            <person name="Riley R."/>
            <person name="Salamov A."/>
            <person name="Simmons B.A."/>
            <person name="Magnuson J.K."/>
            <person name="Henrissat B."/>
            <person name="Mortensen U.H."/>
            <person name="Larsen T.O."/>
            <person name="Devries R.P."/>
            <person name="Grigoriev I.V."/>
            <person name="Machida M."/>
            <person name="Baker S.E."/>
            <person name="Andersen M.R."/>
        </authorList>
    </citation>
    <scope>NUCLEOTIDE SEQUENCE [LARGE SCALE GENOMIC DNA]</scope>
    <source>
        <strain evidence="1 2">CBS 117626</strain>
    </source>
</reference>
<evidence type="ECO:0000313" key="1">
    <source>
        <dbReference type="EMBL" id="KAE8159208.1"/>
    </source>
</evidence>
<gene>
    <name evidence="1" type="ORF">BDV40DRAFT_303472</name>
</gene>
<evidence type="ECO:0000313" key="2">
    <source>
        <dbReference type="Proteomes" id="UP000326950"/>
    </source>
</evidence>